<name>A0A8X8G3X0_ACIFI</name>
<dbReference type="AlphaFoldDB" id="A0A8X8G3X0"/>
<evidence type="ECO:0000313" key="3">
    <source>
        <dbReference type="Proteomes" id="UP000887300"/>
    </source>
</evidence>
<dbReference type="InterPro" id="IPR000631">
    <property type="entry name" value="CARKD"/>
</dbReference>
<evidence type="ECO:0000313" key="2">
    <source>
        <dbReference type="EMBL" id="MBU2722381.1"/>
    </source>
</evidence>
<feature type="domain" description="YjeF C-terminal" evidence="1">
    <location>
        <begin position="1"/>
        <end position="36"/>
    </location>
</feature>
<dbReference type="InterPro" id="IPR029056">
    <property type="entry name" value="Ribokinase-like"/>
</dbReference>
<comment type="caution">
    <text evidence="2">The sequence shown here is derived from an EMBL/GenBank/DDBJ whole genome shotgun (WGS) entry which is preliminary data.</text>
</comment>
<gene>
    <name evidence="2" type="ORF">HF568_03855</name>
</gene>
<evidence type="ECO:0000259" key="1">
    <source>
        <dbReference type="PROSITE" id="PS51383"/>
    </source>
</evidence>
<proteinExistence type="predicted"/>
<protein>
    <submittedName>
        <fullName evidence="2">NAD(P)H-hydrate dehydratase</fullName>
    </submittedName>
</protein>
<dbReference type="PROSITE" id="PS51383">
    <property type="entry name" value="YJEF_C_3"/>
    <property type="match status" value="1"/>
</dbReference>
<sequence>VCLHARAGDIAAAEMGEASLLAGDILAAVPRALQELTQHHDGN</sequence>
<dbReference type="Proteomes" id="UP000887300">
    <property type="component" value="Unassembled WGS sequence"/>
</dbReference>
<dbReference type="EMBL" id="JABBHS010000114">
    <property type="protein sequence ID" value="MBU2722381.1"/>
    <property type="molecule type" value="Genomic_DNA"/>
</dbReference>
<organism evidence="2 3">
    <name type="scientific">Acidithiobacillus ferridurans</name>
    <dbReference type="NCBI Taxonomy" id="1232575"/>
    <lineage>
        <taxon>Bacteria</taxon>
        <taxon>Pseudomonadati</taxon>
        <taxon>Pseudomonadota</taxon>
        <taxon>Acidithiobacillia</taxon>
        <taxon>Acidithiobacillales</taxon>
        <taxon>Acidithiobacillaceae</taxon>
        <taxon>Acidithiobacillus</taxon>
    </lineage>
</organism>
<reference evidence="2" key="1">
    <citation type="journal article" date="2021" name="ISME J.">
        <title>Genomic evolution of the class Acidithiobacillia: deep-branching Proteobacteria living in extreme acidic conditions.</title>
        <authorList>
            <person name="Moya-Beltran A."/>
            <person name="Beard S."/>
            <person name="Rojas-Villalobos C."/>
            <person name="Issotta F."/>
            <person name="Gallardo Y."/>
            <person name="Ulloa R."/>
            <person name="Giaveno A."/>
            <person name="Degli Esposti M."/>
            <person name="Johnson D.B."/>
            <person name="Quatrini R."/>
        </authorList>
    </citation>
    <scope>NUCLEOTIDE SEQUENCE</scope>
    <source>
        <strain evidence="2">DSM 583</strain>
    </source>
</reference>
<accession>A0A8X8G3X0</accession>
<dbReference type="Gene3D" id="3.40.1190.20">
    <property type="match status" value="1"/>
</dbReference>
<dbReference type="GO" id="GO:0016836">
    <property type="term" value="F:hydro-lyase activity"/>
    <property type="evidence" value="ECO:0007669"/>
    <property type="project" value="InterPro"/>
</dbReference>
<feature type="non-terminal residue" evidence="2">
    <location>
        <position position="1"/>
    </location>
</feature>